<dbReference type="GO" id="GO:0016747">
    <property type="term" value="F:acyltransferase activity, transferring groups other than amino-acyl groups"/>
    <property type="evidence" value="ECO:0007669"/>
    <property type="project" value="InterPro"/>
</dbReference>
<evidence type="ECO:0000313" key="5">
    <source>
        <dbReference type="Proteomes" id="UP000184693"/>
    </source>
</evidence>
<keyword evidence="2" id="KW-0012">Acyltransferase</keyword>
<keyword evidence="4" id="KW-0689">Ribosomal protein</keyword>
<reference evidence="4 5" key="1">
    <citation type="submission" date="2016-11" db="EMBL/GenBank/DDBJ databases">
        <authorList>
            <person name="Jaros S."/>
            <person name="Januszkiewicz K."/>
            <person name="Wedrychowicz H."/>
        </authorList>
    </citation>
    <scope>NUCLEOTIDE SEQUENCE [LARGE SCALE GENOMIC DNA]</scope>
    <source>
        <strain evidence="4 5">GAS86</strain>
    </source>
</reference>
<name>A0A1N6KCV0_9BURK</name>
<dbReference type="SUPFAM" id="SSF55729">
    <property type="entry name" value="Acyl-CoA N-acyltransferases (Nat)"/>
    <property type="match status" value="2"/>
</dbReference>
<dbReference type="InterPro" id="IPR050832">
    <property type="entry name" value="Bact_Acetyltransf"/>
</dbReference>
<gene>
    <name evidence="4" type="ORF">SAMN05444168_6816</name>
</gene>
<evidence type="ECO:0000256" key="1">
    <source>
        <dbReference type="ARBA" id="ARBA00022679"/>
    </source>
</evidence>
<dbReference type="RefSeq" id="WP_167379455.1">
    <property type="nucleotide sequence ID" value="NZ_FSRM01000002.1"/>
</dbReference>
<protein>
    <submittedName>
        <fullName evidence="4">Ribosomal protein S18 acetylase RimI</fullName>
    </submittedName>
</protein>
<evidence type="ECO:0000256" key="2">
    <source>
        <dbReference type="ARBA" id="ARBA00023315"/>
    </source>
</evidence>
<evidence type="ECO:0000259" key="3">
    <source>
        <dbReference type="PROSITE" id="PS51186"/>
    </source>
</evidence>
<sequence length="276" mass="31704">MREYAERTWGSWIPEPLDNFRPEIHQIIQCDGDEIGCIAVVDEPEALMLEKLYILPGYQGRGIGTLLLGRLIERANAVGKSIRLRVLRVNRARQLYERNGFEVEHSTNERHFMSYAVAPRGGKPYEANATRLIPRLEGTVDRQALFELYKLSLHEYIDQTFGWDENFQRERFEKSYPDSECTLITIGSATAGYFALRNEIEAVHLSLLLLRPEFRNRGIGREVMQTLMSRVAESDQPLTLSCFLCNEAAMSFYQKLGFSVVTKDEHFVTYRSPALG</sequence>
<dbReference type="InterPro" id="IPR000182">
    <property type="entry name" value="GNAT_dom"/>
</dbReference>
<accession>A0A1N6KCV0</accession>
<dbReference type="GO" id="GO:0005840">
    <property type="term" value="C:ribosome"/>
    <property type="evidence" value="ECO:0007669"/>
    <property type="project" value="UniProtKB-KW"/>
</dbReference>
<dbReference type="Gene3D" id="3.40.630.30">
    <property type="match status" value="2"/>
</dbReference>
<keyword evidence="1" id="KW-0808">Transferase</keyword>
<organism evidence="4 5">
    <name type="scientific">Paraburkholderia phenazinium</name>
    <dbReference type="NCBI Taxonomy" id="60549"/>
    <lineage>
        <taxon>Bacteria</taxon>
        <taxon>Pseudomonadati</taxon>
        <taxon>Pseudomonadota</taxon>
        <taxon>Betaproteobacteria</taxon>
        <taxon>Burkholderiales</taxon>
        <taxon>Burkholderiaceae</taxon>
        <taxon>Paraburkholderia</taxon>
    </lineage>
</organism>
<feature type="domain" description="N-acetyltransferase" evidence="3">
    <location>
        <begin position="131"/>
        <end position="276"/>
    </location>
</feature>
<dbReference type="Pfam" id="PF13508">
    <property type="entry name" value="Acetyltransf_7"/>
    <property type="match status" value="1"/>
</dbReference>
<keyword evidence="4" id="KW-0687">Ribonucleoprotein</keyword>
<dbReference type="CDD" id="cd04301">
    <property type="entry name" value="NAT_SF"/>
    <property type="match status" value="2"/>
</dbReference>
<dbReference type="Proteomes" id="UP000184693">
    <property type="component" value="Unassembled WGS sequence"/>
</dbReference>
<proteinExistence type="predicted"/>
<dbReference type="EMBL" id="FSRM01000002">
    <property type="protein sequence ID" value="SIO54370.1"/>
    <property type="molecule type" value="Genomic_DNA"/>
</dbReference>
<dbReference type="AlphaFoldDB" id="A0A1N6KCV0"/>
<dbReference type="InterPro" id="IPR016181">
    <property type="entry name" value="Acyl_CoA_acyltransferase"/>
</dbReference>
<feature type="domain" description="N-acetyltransferase" evidence="3">
    <location>
        <begin position="1"/>
        <end position="118"/>
    </location>
</feature>
<dbReference type="PANTHER" id="PTHR43877">
    <property type="entry name" value="AMINOALKYLPHOSPHONATE N-ACETYLTRANSFERASE-RELATED-RELATED"/>
    <property type="match status" value="1"/>
</dbReference>
<dbReference type="PROSITE" id="PS51186">
    <property type="entry name" value="GNAT"/>
    <property type="match status" value="2"/>
</dbReference>
<evidence type="ECO:0000313" key="4">
    <source>
        <dbReference type="EMBL" id="SIO54370.1"/>
    </source>
</evidence>
<dbReference type="Pfam" id="PF00583">
    <property type="entry name" value="Acetyltransf_1"/>
    <property type="match status" value="1"/>
</dbReference>